<feature type="domain" description="Peptidase S49" evidence="9">
    <location>
        <begin position="393"/>
        <end position="543"/>
    </location>
</feature>
<dbReference type="RefSeq" id="WP_128227693.1">
    <property type="nucleotide sequence ID" value="NZ_SACR01000002.1"/>
</dbReference>
<dbReference type="PANTHER" id="PTHR33209:SF1">
    <property type="entry name" value="PEPTIDASE S49 DOMAIN-CONTAINING PROTEIN"/>
    <property type="match status" value="1"/>
</dbReference>
<feature type="active site" description="Proton donor/acceptor" evidence="7">
    <location>
        <position position="202"/>
    </location>
</feature>
<dbReference type="PIRSF" id="PIRSF001217">
    <property type="entry name" value="Protease_4_SppA"/>
    <property type="match status" value="1"/>
</dbReference>
<evidence type="ECO:0000256" key="8">
    <source>
        <dbReference type="SAM" id="Phobius"/>
    </source>
</evidence>
<comment type="similarity">
    <text evidence="2">Belongs to the peptidase S49 family.</text>
</comment>
<dbReference type="Pfam" id="PF01343">
    <property type="entry name" value="Peptidase_S49"/>
    <property type="match status" value="2"/>
</dbReference>
<evidence type="ECO:0000256" key="4">
    <source>
        <dbReference type="ARBA" id="ARBA00022801"/>
    </source>
</evidence>
<dbReference type="InterPro" id="IPR004634">
    <property type="entry name" value="Pept_S49_pIV"/>
</dbReference>
<dbReference type="InterPro" id="IPR029045">
    <property type="entry name" value="ClpP/crotonase-like_dom_sf"/>
</dbReference>
<comment type="subcellular location">
    <subcellularLocation>
        <location evidence="1">Membrane</location>
    </subcellularLocation>
</comment>
<sequence length="638" mass="67860">MSSFFSALGRGLRGAWWALDFTRRALLNLLLLAVLATLLWLWLRDGPEPLQPKTALVLDLQGRISEQRPESGRGSALRRLEGERDEQTRLRDVLAALKAAERDPAIAHVLLLTDGLQGAGLATLREVAAAMQAVKAAGKPVYAWGSNYDQPSYYLAAHATELWLHPMGGIEIVGYGRTRSYYKDLFEKVGVTAHVIRAGQFKNAAETFSASGPSEQTKEADAALYNALWSTWTGGVEKARQLPAGSVMQAIDSLPDSLAAAGGDLARWAVQRKLVTALKTRDEMRARLIELGEKAEATPDSAAPPTFRQVNWRAYLARQKPETSGDALGIVVAEGGISDGRAGPGRIGGLSTAELIRQAREDKQIKAVVLRVNSPGGSAFGSELVRRELELTRAAGKPVVVSMGDVAASGGYWISLAADELLADPATITGSIGVVAMLPTAEGAFSKLGIRAAGASTTWLGTAYDLRTGLDPRLRTLIQSGVDHIYKDFITRVAQARKTTPEKIDAVAQGRVWAGSQALGHGLVDRLGGLNDAVRVAAARAKLNEGHRVVYVEAPPGRLDRWLQRFGLSETLGPLLSSLQAWQGAAETAAATAALAPLPAAAALPVLQELEALGVQPGAMAAGKRPYSAVLHCLCEVP</sequence>
<keyword evidence="4" id="KW-0378">Hydrolase</keyword>
<comment type="caution">
    <text evidence="10">The sequence shown here is derived from an EMBL/GenBank/DDBJ whole genome shotgun (WGS) entry which is preliminary data.</text>
</comment>
<evidence type="ECO:0000313" key="11">
    <source>
        <dbReference type="Proteomes" id="UP000285575"/>
    </source>
</evidence>
<dbReference type="PANTHER" id="PTHR33209">
    <property type="entry name" value="PROTEASE 4"/>
    <property type="match status" value="1"/>
</dbReference>
<dbReference type="InterPro" id="IPR002142">
    <property type="entry name" value="Peptidase_S49"/>
</dbReference>
<dbReference type="CDD" id="cd07023">
    <property type="entry name" value="S49_Sppa_N_C"/>
    <property type="match status" value="1"/>
</dbReference>
<dbReference type="NCBIfam" id="TIGR00706">
    <property type="entry name" value="SppA_dom"/>
    <property type="match status" value="1"/>
</dbReference>
<dbReference type="GO" id="GO:0008236">
    <property type="term" value="F:serine-type peptidase activity"/>
    <property type="evidence" value="ECO:0007669"/>
    <property type="project" value="UniProtKB-KW"/>
</dbReference>
<feature type="active site" description="Nucleophile" evidence="7">
    <location>
        <position position="409"/>
    </location>
</feature>
<evidence type="ECO:0000256" key="2">
    <source>
        <dbReference type="ARBA" id="ARBA00008683"/>
    </source>
</evidence>
<keyword evidence="3" id="KW-0645">Protease</keyword>
<name>A0A437RKB9_9BURK</name>
<dbReference type="Proteomes" id="UP000285575">
    <property type="component" value="Unassembled WGS sequence"/>
</dbReference>
<keyword evidence="6 8" id="KW-0472">Membrane</keyword>
<dbReference type="InterPro" id="IPR004635">
    <property type="entry name" value="Pept_S49_SppA"/>
</dbReference>
<organism evidence="10 11">
    <name type="scientific">Rubrivivax rivuli</name>
    <dbReference type="NCBI Taxonomy" id="1862385"/>
    <lineage>
        <taxon>Bacteria</taxon>
        <taxon>Pseudomonadati</taxon>
        <taxon>Pseudomonadota</taxon>
        <taxon>Betaproteobacteria</taxon>
        <taxon>Burkholderiales</taxon>
        <taxon>Sphaerotilaceae</taxon>
        <taxon>Rubrivivax</taxon>
    </lineage>
</organism>
<evidence type="ECO:0000256" key="3">
    <source>
        <dbReference type="ARBA" id="ARBA00022670"/>
    </source>
</evidence>
<evidence type="ECO:0000256" key="1">
    <source>
        <dbReference type="ARBA" id="ARBA00004370"/>
    </source>
</evidence>
<dbReference type="CDD" id="cd07018">
    <property type="entry name" value="S49_SppA_67K_type"/>
    <property type="match status" value="1"/>
</dbReference>
<evidence type="ECO:0000313" key="10">
    <source>
        <dbReference type="EMBL" id="RVU47226.1"/>
    </source>
</evidence>
<keyword evidence="5" id="KW-0720">Serine protease</keyword>
<keyword evidence="8" id="KW-0812">Transmembrane</keyword>
<reference evidence="10 11" key="1">
    <citation type="submission" date="2019-01" db="EMBL/GenBank/DDBJ databases">
        <authorList>
            <person name="Chen W.-M."/>
        </authorList>
    </citation>
    <scope>NUCLEOTIDE SEQUENCE [LARGE SCALE GENOMIC DNA]</scope>
    <source>
        <strain evidence="10 11">KYPY4</strain>
    </source>
</reference>
<dbReference type="AlphaFoldDB" id="A0A437RKB9"/>
<dbReference type="SUPFAM" id="SSF52096">
    <property type="entry name" value="ClpP/crotonase"/>
    <property type="match status" value="2"/>
</dbReference>
<evidence type="ECO:0000256" key="6">
    <source>
        <dbReference type="ARBA" id="ARBA00023136"/>
    </source>
</evidence>
<dbReference type="InterPro" id="IPR047217">
    <property type="entry name" value="S49_SppA_67K_type_N"/>
</dbReference>
<keyword evidence="11" id="KW-1185">Reference proteome</keyword>
<evidence type="ECO:0000256" key="7">
    <source>
        <dbReference type="PIRSR" id="PIRSR001217-1"/>
    </source>
</evidence>
<dbReference type="NCBIfam" id="TIGR00705">
    <property type="entry name" value="SppA_67K"/>
    <property type="match status" value="1"/>
</dbReference>
<proteinExistence type="inferred from homology"/>
<dbReference type="OrthoDB" id="9764363at2"/>
<dbReference type="GO" id="GO:0006465">
    <property type="term" value="P:signal peptide processing"/>
    <property type="evidence" value="ECO:0007669"/>
    <property type="project" value="InterPro"/>
</dbReference>
<evidence type="ECO:0000259" key="9">
    <source>
        <dbReference type="Pfam" id="PF01343"/>
    </source>
</evidence>
<dbReference type="Gene3D" id="3.90.226.10">
    <property type="entry name" value="2-enoyl-CoA Hydratase, Chain A, domain 1"/>
    <property type="match status" value="4"/>
</dbReference>
<protein>
    <submittedName>
        <fullName evidence="10">Signal peptide peptidase SppA</fullName>
    </submittedName>
</protein>
<dbReference type="InterPro" id="IPR047272">
    <property type="entry name" value="S49_SppA_C"/>
</dbReference>
<evidence type="ECO:0000256" key="5">
    <source>
        <dbReference type="ARBA" id="ARBA00022825"/>
    </source>
</evidence>
<feature type="transmembrane region" description="Helical" evidence="8">
    <location>
        <begin position="25"/>
        <end position="43"/>
    </location>
</feature>
<keyword evidence="8" id="KW-1133">Transmembrane helix</keyword>
<dbReference type="GO" id="GO:0016020">
    <property type="term" value="C:membrane"/>
    <property type="evidence" value="ECO:0007669"/>
    <property type="project" value="UniProtKB-SubCell"/>
</dbReference>
<accession>A0A437RKB9</accession>
<gene>
    <name evidence="10" type="primary">sppA</name>
    <name evidence="10" type="ORF">EOE66_05575</name>
</gene>
<feature type="domain" description="Peptidase S49" evidence="9">
    <location>
        <begin position="135"/>
        <end position="290"/>
    </location>
</feature>
<dbReference type="EMBL" id="SACR01000002">
    <property type="protein sequence ID" value="RVU47226.1"/>
    <property type="molecule type" value="Genomic_DNA"/>
</dbReference>